<dbReference type="Proteomes" id="UP000256780">
    <property type="component" value="Chromosome CBM2587_a"/>
</dbReference>
<evidence type="ECO:0000313" key="3">
    <source>
        <dbReference type="Proteomes" id="UP000256780"/>
    </source>
</evidence>
<name>A0A975WQJ9_9BURK</name>
<feature type="region of interest" description="Disordered" evidence="1">
    <location>
        <begin position="56"/>
        <end position="76"/>
    </location>
</feature>
<evidence type="ECO:0000256" key="1">
    <source>
        <dbReference type="SAM" id="MobiDB-lite"/>
    </source>
</evidence>
<proteinExistence type="predicted"/>
<dbReference type="AlphaFoldDB" id="A0A975WQJ9"/>
<sequence>MLRNLCDFARSGPNWPESRLWQGIQAPVARRRPGSRFVTPIAPGLPNVPGATMLGTAADRAAKTPGPARAGQTRPP</sequence>
<accession>A0A975WQJ9</accession>
<evidence type="ECO:0000313" key="2">
    <source>
        <dbReference type="EMBL" id="SOY40939.1"/>
    </source>
</evidence>
<protein>
    <submittedName>
        <fullName evidence="2">Uncharacterized protein</fullName>
    </submittedName>
</protein>
<reference evidence="2 3" key="1">
    <citation type="submission" date="2018-01" db="EMBL/GenBank/DDBJ databases">
        <authorList>
            <person name="Clerissi C."/>
        </authorList>
    </citation>
    <scope>NUCLEOTIDE SEQUENCE [LARGE SCALE GENOMIC DNA]</scope>
    <source>
        <strain evidence="2">Cupriavidus sp. LMG 19464</strain>
    </source>
</reference>
<dbReference type="EMBL" id="OFSQ01000001">
    <property type="protein sequence ID" value="SOY40939.1"/>
    <property type="molecule type" value="Genomic_DNA"/>
</dbReference>
<comment type="caution">
    <text evidence="2">The sequence shown here is derived from an EMBL/GenBank/DDBJ whole genome shotgun (WGS) entry which is preliminary data.</text>
</comment>
<gene>
    <name evidence="2" type="ORF">CBM2587_A10069</name>
</gene>
<organism evidence="2 3">
    <name type="scientific">Cupriavidus taiwanensis</name>
    <dbReference type="NCBI Taxonomy" id="164546"/>
    <lineage>
        <taxon>Bacteria</taxon>
        <taxon>Pseudomonadati</taxon>
        <taxon>Pseudomonadota</taxon>
        <taxon>Betaproteobacteria</taxon>
        <taxon>Burkholderiales</taxon>
        <taxon>Burkholderiaceae</taxon>
        <taxon>Cupriavidus</taxon>
    </lineage>
</organism>